<dbReference type="GO" id="GO:0005856">
    <property type="term" value="C:cytoskeleton"/>
    <property type="evidence" value="ECO:0007669"/>
    <property type="project" value="TreeGrafter"/>
</dbReference>
<dbReference type="PANTHER" id="PTHR45920">
    <property type="entry name" value="FORMIN HOMOLOGY 2 DOMAIN CONTAINING, ISOFORM I"/>
    <property type="match status" value="1"/>
</dbReference>
<protein>
    <submittedName>
        <fullName evidence="2">FH1/FH2 domain containing protein 3</fullName>
    </submittedName>
</protein>
<accession>A0AAD9B1I9</accession>
<feature type="domain" description="FHOD1 N-terminal GTPase-binding" evidence="1">
    <location>
        <begin position="6"/>
        <end position="87"/>
    </location>
</feature>
<dbReference type="GO" id="GO:0030866">
    <property type="term" value="P:cortical actin cytoskeleton organization"/>
    <property type="evidence" value="ECO:0007669"/>
    <property type="project" value="TreeGrafter"/>
</dbReference>
<comment type="caution">
    <text evidence="2">The sequence shown here is derived from an EMBL/GenBank/DDBJ whole genome shotgun (WGS) entry which is preliminary data.</text>
</comment>
<evidence type="ECO:0000259" key="1">
    <source>
        <dbReference type="Pfam" id="PF18382"/>
    </source>
</evidence>
<dbReference type="PANTHER" id="PTHR45920:SF2">
    <property type="entry name" value="FH1_FH2 DOMAIN-CONTAINING PROTEIN 1"/>
    <property type="match status" value="1"/>
</dbReference>
<keyword evidence="3" id="KW-1185">Reference proteome</keyword>
<sequence>MASIVCRVQFLEDSDPFICTNFPEPRRPPPANVEENLPLSEQISGIHSLLHAPLKDCTLQVSTNGYYLDLDSSLSEQRDDLESFYEDVT</sequence>
<proteinExistence type="predicted"/>
<dbReference type="GO" id="GO:0051015">
    <property type="term" value="F:actin filament binding"/>
    <property type="evidence" value="ECO:0007669"/>
    <property type="project" value="TreeGrafter"/>
</dbReference>
<dbReference type="EMBL" id="JASDAP010000488">
    <property type="protein sequence ID" value="KAK1874871.1"/>
    <property type="molecule type" value="Genomic_DNA"/>
</dbReference>
<dbReference type="AlphaFoldDB" id="A0AAD9B1I9"/>
<organism evidence="2 3">
    <name type="scientific">Dissostichus eleginoides</name>
    <name type="common">Patagonian toothfish</name>
    <name type="synonym">Dissostichus amissus</name>
    <dbReference type="NCBI Taxonomy" id="100907"/>
    <lineage>
        <taxon>Eukaryota</taxon>
        <taxon>Metazoa</taxon>
        <taxon>Chordata</taxon>
        <taxon>Craniata</taxon>
        <taxon>Vertebrata</taxon>
        <taxon>Euteleostomi</taxon>
        <taxon>Actinopterygii</taxon>
        <taxon>Neopterygii</taxon>
        <taxon>Teleostei</taxon>
        <taxon>Neoteleostei</taxon>
        <taxon>Acanthomorphata</taxon>
        <taxon>Eupercaria</taxon>
        <taxon>Perciformes</taxon>
        <taxon>Notothenioidei</taxon>
        <taxon>Nototheniidae</taxon>
        <taxon>Dissostichus</taxon>
    </lineage>
</organism>
<name>A0AAD9B1I9_DISEL</name>
<dbReference type="InterPro" id="IPR041387">
    <property type="entry name" value="FHOD1_GBD_N"/>
</dbReference>
<reference evidence="2" key="1">
    <citation type="submission" date="2023-04" db="EMBL/GenBank/DDBJ databases">
        <title>Chromosome-level genome of Chaenocephalus aceratus.</title>
        <authorList>
            <person name="Park H."/>
        </authorList>
    </citation>
    <scope>NUCLEOTIDE SEQUENCE</scope>
    <source>
        <strain evidence="2">DE</strain>
        <tissue evidence="2">Muscle</tissue>
    </source>
</reference>
<dbReference type="Proteomes" id="UP001228049">
    <property type="component" value="Unassembled WGS sequence"/>
</dbReference>
<evidence type="ECO:0000313" key="3">
    <source>
        <dbReference type="Proteomes" id="UP001228049"/>
    </source>
</evidence>
<evidence type="ECO:0000313" key="2">
    <source>
        <dbReference type="EMBL" id="KAK1874871.1"/>
    </source>
</evidence>
<dbReference type="Gene3D" id="1.25.10.10">
    <property type="entry name" value="Leucine-rich Repeat Variant"/>
    <property type="match status" value="1"/>
</dbReference>
<dbReference type="Pfam" id="PF18382">
    <property type="entry name" value="Formin_GBD_N"/>
    <property type="match status" value="1"/>
</dbReference>
<gene>
    <name evidence="2" type="ORF">KUDE01_006618</name>
</gene>
<dbReference type="InterPro" id="IPR011989">
    <property type="entry name" value="ARM-like"/>
</dbReference>
<dbReference type="GO" id="GO:0005737">
    <property type="term" value="C:cytoplasm"/>
    <property type="evidence" value="ECO:0007669"/>
    <property type="project" value="TreeGrafter"/>
</dbReference>